<gene>
    <name evidence="2" type="ORF">GCM10022295_22640</name>
</gene>
<comment type="caution">
    <text evidence="2">The sequence shown here is derived from an EMBL/GenBank/DDBJ whole genome shotgun (WGS) entry which is preliminary data.</text>
</comment>
<keyword evidence="3" id="KW-1185">Reference proteome</keyword>
<feature type="region of interest" description="Disordered" evidence="1">
    <location>
        <begin position="46"/>
        <end position="82"/>
    </location>
</feature>
<sequence>MGLDPLTKKKIYLSEQAATLRQAEKAPAAPQEGRVTRVSFRCGFSKLENLTPKTGQKAPPKGPRSRGTGRPSSFGLELLRGE</sequence>
<evidence type="ECO:0000313" key="2">
    <source>
        <dbReference type="EMBL" id="GAA3540006.1"/>
    </source>
</evidence>
<reference evidence="3" key="1">
    <citation type="journal article" date="2019" name="Int. J. Syst. Evol. Microbiol.">
        <title>The Global Catalogue of Microorganisms (GCM) 10K type strain sequencing project: providing services to taxonomists for standard genome sequencing and annotation.</title>
        <authorList>
            <consortium name="The Broad Institute Genomics Platform"/>
            <consortium name="The Broad Institute Genome Sequencing Center for Infectious Disease"/>
            <person name="Wu L."/>
            <person name="Ma J."/>
        </authorList>
    </citation>
    <scope>NUCLEOTIDE SEQUENCE [LARGE SCALE GENOMIC DNA]</scope>
    <source>
        <strain evidence="3">JCM 17656</strain>
    </source>
</reference>
<proteinExistence type="predicted"/>
<protein>
    <recommendedName>
        <fullName evidence="4">Transposase</fullName>
    </recommendedName>
</protein>
<dbReference type="EMBL" id="BAABCE010000004">
    <property type="protein sequence ID" value="GAA3540006.1"/>
    <property type="molecule type" value="Genomic_DNA"/>
</dbReference>
<name>A0ABP6VVZ0_9ACTN</name>
<organism evidence="2 3">
    <name type="scientific">Streptomyces osmaniensis</name>
    <dbReference type="NCBI Taxonomy" id="593134"/>
    <lineage>
        <taxon>Bacteria</taxon>
        <taxon>Bacillati</taxon>
        <taxon>Actinomycetota</taxon>
        <taxon>Actinomycetes</taxon>
        <taxon>Kitasatosporales</taxon>
        <taxon>Streptomycetaceae</taxon>
        <taxon>Streptomyces</taxon>
    </lineage>
</organism>
<evidence type="ECO:0000313" key="3">
    <source>
        <dbReference type="Proteomes" id="UP001500707"/>
    </source>
</evidence>
<accession>A0ABP6VVZ0</accession>
<evidence type="ECO:0008006" key="4">
    <source>
        <dbReference type="Google" id="ProtNLM"/>
    </source>
</evidence>
<evidence type="ECO:0000256" key="1">
    <source>
        <dbReference type="SAM" id="MobiDB-lite"/>
    </source>
</evidence>
<dbReference type="Proteomes" id="UP001500707">
    <property type="component" value="Unassembled WGS sequence"/>
</dbReference>